<feature type="transmembrane region" description="Helical" evidence="7">
    <location>
        <begin position="413"/>
        <end position="434"/>
    </location>
</feature>
<dbReference type="EMBL" id="AMGV01000001">
    <property type="protein sequence ID" value="KEF63719.1"/>
    <property type="molecule type" value="Genomic_DNA"/>
</dbReference>
<sequence>MASKEAVVSEPQKSPSIQNSNADSEASAGPENGSWEALEGTKSIGLKKDLSLFGILSAGYSISNSWLVVAANLAISLFYGPMNTVWGLIATTIIYACVGLTLCELVSAYPTTGAQYHWTSILAPKGINRAASYFCGFLSWLSWLMMCASSMGAMANAINALALNANPDYTMKPWTMFLIYVAINILALSFNLFLHRGLGKFYEFGFVLSLVSFVVITVVCLVLQHNKQSSSFVWLNATDNSGWSLGTQFMIGLAGPVIAFMPLDGAAHLVAEVNRPAIIVPRTIIASLVISFVSSLVFGLSMMYCIGEVTSVLTTPSGFILFELWLQATGSQAPAIAFTISIIIMLPIGSIACQQVASMMALSLGLDKALIFPGTWSTVNKKLSAPANALLLNFSLMFLVGILFLVSTLAYNALVGTAIVLQQITLVMPTIFLLYNRRSVQALPPSRAFKLPNLVGWTVNIITVACLSVTTTFFFLPASRPVTAKTMNYASVVVVGFITIAVINWFAHARKHYHGPRSIQLHEH</sequence>
<dbReference type="RefSeq" id="XP_013266309.1">
    <property type="nucleotide sequence ID" value="XM_013410855.1"/>
</dbReference>
<comment type="caution">
    <text evidence="8">The sequence shown here is derived from an EMBL/GenBank/DDBJ whole genome shotgun (WGS) entry which is preliminary data.</text>
</comment>
<feature type="transmembrane region" description="Helical" evidence="7">
    <location>
        <begin position="333"/>
        <end position="353"/>
    </location>
</feature>
<dbReference type="PIRSF" id="PIRSF006060">
    <property type="entry name" value="AA_transporter"/>
    <property type="match status" value="1"/>
</dbReference>
<dbReference type="PANTHER" id="PTHR45649">
    <property type="entry name" value="AMINO-ACID PERMEASE BAT1"/>
    <property type="match status" value="1"/>
</dbReference>
<name>A0A072PUF7_9EURO</name>
<dbReference type="Proteomes" id="UP000027920">
    <property type="component" value="Unassembled WGS sequence"/>
</dbReference>
<dbReference type="GO" id="GO:0016020">
    <property type="term" value="C:membrane"/>
    <property type="evidence" value="ECO:0007669"/>
    <property type="project" value="UniProtKB-SubCell"/>
</dbReference>
<evidence type="ECO:0000313" key="9">
    <source>
        <dbReference type="Proteomes" id="UP000027920"/>
    </source>
</evidence>
<evidence type="ECO:0000256" key="7">
    <source>
        <dbReference type="SAM" id="Phobius"/>
    </source>
</evidence>
<keyword evidence="4 7" id="KW-1133">Transmembrane helix</keyword>
<evidence type="ECO:0008006" key="10">
    <source>
        <dbReference type="Google" id="ProtNLM"/>
    </source>
</evidence>
<dbReference type="VEuPathDB" id="FungiDB:A1O9_01697"/>
<dbReference type="AlphaFoldDB" id="A0A072PUF7"/>
<feature type="transmembrane region" description="Helical" evidence="7">
    <location>
        <begin position="174"/>
        <end position="194"/>
    </location>
</feature>
<keyword evidence="3 7" id="KW-0812">Transmembrane</keyword>
<keyword evidence="5 7" id="KW-0472">Membrane</keyword>
<gene>
    <name evidence="8" type="ORF">A1O9_01697</name>
</gene>
<comment type="subcellular location">
    <subcellularLocation>
        <location evidence="1">Membrane</location>
        <topology evidence="1">Multi-pass membrane protein</topology>
    </subcellularLocation>
</comment>
<evidence type="ECO:0000256" key="5">
    <source>
        <dbReference type="ARBA" id="ARBA00023136"/>
    </source>
</evidence>
<dbReference type="InterPro" id="IPR002293">
    <property type="entry name" value="AA/rel_permease1"/>
</dbReference>
<dbReference type="Gene3D" id="1.20.1740.10">
    <property type="entry name" value="Amino acid/polyamine transporter I"/>
    <property type="match status" value="1"/>
</dbReference>
<evidence type="ECO:0000256" key="3">
    <source>
        <dbReference type="ARBA" id="ARBA00022692"/>
    </source>
</evidence>
<feature type="compositionally biased region" description="Polar residues" evidence="6">
    <location>
        <begin position="11"/>
        <end position="24"/>
    </location>
</feature>
<feature type="transmembrane region" description="Helical" evidence="7">
    <location>
        <begin position="85"/>
        <end position="109"/>
    </location>
</feature>
<feature type="transmembrane region" description="Helical" evidence="7">
    <location>
        <begin position="52"/>
        <end position="79"/>
    </location>
</feature>
<proteinExistence type="predicted"/>
<feature type="transmembrane region" description="Helical" evidence="7">
    <location>
        <begin position="130"/>
        <end position="154"/>
    </location>
</feature>
<dbReference type="STRING" id="1182545.A0A072PUF7"/>
<evidence type="ECO:0000256" key="1">
    <source>
        <dbReference type="ARBA" id="ARBA00004141"/>
    </source>
</evidence>
<feature type="transmembrane region" description="Helical" evidence="7">
    <location>
        <begin position="201"/>
        <end position="225"/>
    </location>
</feature>
<dbReference type="HOGENOM" id="CLU_004495_2_4_1"/>
<protein>
    <recommendedName>
        <fullName evidence="10">Choline permease</fullName>
    </recommendedName>
</protein>
<dbReference type="GeneID" id="25276643"/>
<evidence type="ECO:0000256" key="4">
    <source>
        <dbReference type="ARBA" id="ARBA00022989"/>
    </source>
</evidence>
<reference evidence="8 9" key="1">
    <citation type="submission" date="2013-03" db="EMBL/GenBank/DDBJ databases">
        <title>The Genome Sequence of Exophiala aquamarina CBS 119918.</title>
        <authorList>
            <consortium name="The Broad Institute Genomics Platform"/>
            <person name="Cuomo C."/>
            <person name="de Hoog S."/>
            <person name="Gorbushina A."/>
            <person name="Walker B."/>
            <person name="Young S.K."/>
            <person name="Zeng Q."/>
            <person name="Gargeya S."/>
            <person name="Fitzgerald M."/>
            <person name="Haas B."/>
            <person name="Abouelleil A."/>
            <person name="Allen A.W."/>
            <person name="Alvarado L."/>
            <person name="Arachchi H.M."/>
            <person name="Berlin A.M."/>
            <person name="Chapman S.B."/>
            <person name="Gainer-Dewar J."/>
            <person name="Goldberg J."/>
            <person name="Griggs A."/>
            <person name="Gujja S."/>
            <person name="Hansen M."/>
            <person name="Howarth C."/>
            <person name="Imamovic A."/>
            <person name="Ireland A."/>
            <person name="Larimer J."/>
            <person name="McCowan C."/>
            <person name="Murphy C."/>
            <person name="Pearson M."/>
            <person name="Poon T.W."/>
            <person name="Priest M."/>
            <person name="Roberts A."/>
            <person name="Saif S."/>
            <person name="Shea T."/>
            <person name="Sisk P."/>
            <person name="Sykes S."/>
            <person name="Wortman J."/>
            <person name="Nusbaum C."/>
            <person name="Birren B."/>
        </authorList>
    </citation>
    <scope>NUCLEOTIDE SEQUENCE [LARGE SCALE GENOMIC DNA]</scope>
    <source>
        <strain evidence="8 9">CBS 119918</strain>
    </source>
</reference>
<evidence type="ECO:0000256" key="2">
    <source>
        <dbReference type="ARBA" id="ARBA00022448"/>
    </source>
</evidence>
<feature type="transmembrane region" description="Helical" evidence="7">
    <location>
        <begin position="390"/>
        <end position="407"/>
    </location>
</feature>
<dbReference type="GO" id="GO:0022857">
    <property type="term" value="F:transmembrane transporter activity"/>
    <property type="evidence" value="ECO:0007669"/>
    <property type="project" value="InterPro"/>
</dbReference>
<dbReference type="OrthoDB" id="4476201at2759"/>
<accession>A0A072PUF7</accession>
<evidence type="ECO:0000256" key="6">
    <source>
        <dbReference type="SAM" id="MobiDB-lite"/>
    </source>
</evidence>
<keyword evidence="2" id="KW-0813">Transport</keyword>
<feature type="transmembrane region" description="Helical" evidence="7">
    <location>
        <begin position="488"/>
        <end position="507"/>
    </location>
</feature>
<organism evidence="8 9">
    <name type="scientific">Exophiala aquamarina CBS 119918</name>
    <dbReference type="NCBI Taxonomy" id="1182545"/>
    <lineage>
        <taxon>Eukaryota</taxon>
        <taxon>Fungi</taxon>
        <taxon>Dikarya</taxon>
        <taxon>Ascomycota</taxon>
        <taxon>Pezizomycotina</taxon>
        <taxon>Eurotiomycetes</taxon>
        <taxon>Chaetothyriomycetidae</taxon>
        <taxon>Chaetothyriales</taxon>
        <taxon>Herpotrichiellaceae</taxon>
        <taxon>Exophiala</taxon>
    </lineage>
</organism>
<feature type="region of interest" description="Disordered" evidence="6">
    <location>
        <begin position="1"/>
        <end position="33"/>
    </location>
</feature>
<feature type="transmembrane region" description="Helical" evidence="7">
    <location>
        <begin position="245"/>
        <end position="263"/>
    </location>
</feature>
<dbReference type="Pfam" id="PF13520">
    <property type="entry name" value="AA_permease_2"/>
    <property type="match status" value="1"/>
</dbReference>
<keyword evidence="9" id="KW-1185">Reference proteome</keyword>
<feature type="transmembrane region" description="Helical" evidence="7">
    <location>
        <begin position="284"/>
        <end position="313"/>
    </location>
</feature>
<dbReference type="PANTHER" id="PTHR45649:SF19">
    <property type="entry name" value="TRANSPORTER, PUTATIVE (EUROFUNG)-RELATED"/>
    <property type="match status" value="1"/>
</dbReference>
<feature type="transmembrane region" description="Helical" evidence="7">
    <location>
        <begin position="454"/>
        <end position="476"/>
    </location>
</feature>
<evidence type="ECO:0000313" key="8">
    <source>
        <dbReference type="EMBL" id="KEF63719.1"/>
    </source>
</evidence>